<name>A0A8X6IFG9_9ARAC</name>
<comment type="caution">
    <text evidence="1">The sequence shown here is derived from an EMBL/GenBank/DDBJ whole genome shotgun (WGS) entry which is preliminary data.</text>
</comment>
<reference evidence="1" key="1">
    <citation type="submission" date="2020-08" db="EMBL/GenBank/DDBJ databases">
        <title>Multicomponent nature underlies the extraordinary mechanical properties of spider dragline silk.</title>
        <authorList>
            <person name="Kono N."/>
            <person name="Nakamura H."/>
            <person name="Mori M."/>
            <person name="Yoshida Y."/>
            <person name="Ohtoshi R."/>
            <person name="Malay A.D."/>
            <person name="Moran D.A.P."/>
            <person name="Tomita M."/>
            <person name="Numata K."/>
            <person name="Arakawa K."/>
        </authorList>
    </citation>
    <scope>NUCLEOTIDE SEQUENCE</scope>
</reference>
<proteinExistence type="predicted"/>
<dbReference type="EMBL" id="BMAV01025686">
    <property type="protein sequence ID" value="GFS43756.1"/>
    <property type="molecule type" value="Genomic_DNA"/>
</dbReference>
<protein>
    <submittedName>
        <fullName evidence="1">Uncharacterized protein</fullName>
    </submittedName>
</protein>
<accession>A0A8X6IFG9</accession>
<evidence type="ECO:0000313" key="2">
    <source>
        <dbReference type="Proteomes" id="UP000886998"/>
    </source>
</evidence>
<sequence length="97" mass="10930">MQSNYSKPKYLTRIPLRVVIANWLKPNLSTVEMSGPSILSDKLQSSELIFFPLYFAPLGRQPLTPDSPPTGAQNCLQNIKPLKRRGETVIIQFEATQ</sequence>
<keyword evidence="2" id="KW-1185">Reference proteome</keyword>
<organism evidence="1 2">
    <name type="scientific">Trichonephila inaurata madagascariensis</name>
    <dbReference type="NCBI Taxonomy" id="2747483"/>
    <lineage>
        <taxon>Eukaryota</taxon>
        <taxon>Metazoa</taxon>
        <taxon>Ecdysozoa</taxon>
        <taxon>Arthropoda</taxon>
        <taxon>Chelicerata</taxon>
        <taxon>Arachnida</taxon>
        <taxon>Araneae</taxon>
        <taxon>Araneomorphae</taxon>
        <taxon>Entelegynae</taxon>
        <taxon>Araneoidea</taxon>
        <taxon>Nephilidae</taxon>
        <taxon>Trichonephila</taxon>
        <taxon>Trichonephila inaurata</taxon>
    </lineage>
</organism>
<dbReference type="Proteomes" id="UP000886998">
    <property type="component" value="Unassembled WGS sequence"/>
</dbReference>
<evidence type="ECO:0000313" key="1">
    <source>
        <dbReference type="EMBL" id="GFS43756.1"/>
    </source>
</evidence>
<dbReference type="AlphaFoldDB" id="A0A8X6IFG9"/>
<gene>
    <name evidence="1" type="ORF">TNIN_193021</name>
</gene>